<feature type="domain" description="NADP-dependent oxidoreductase" evidence="5">
    <location>
        <begin position="402"/>
        <end position="463"/>
    </location>
</feature>
<dbReference type="InterPro" id="IPR036812">
    <property type="entry name" value="NAD(P)_OxRdtase_dom_sf"/>
</dbReference>
<dbReference type="EnsemblProtists" id="EOD37826">
    <property type="protein sequence ID" value="EOD37826"/>
    <property type="gene ID" value="EMIHUDRAFT_109621"/>
</dbReference>
<reference evidence="6" key="2">
    <citation type="submission" date="2024-10" db="UniProtKB">
        <authorList>
            <consortium name="EnsemblProtists"/>
        </authorList>
    </citation>
    <scope>IDENTIFICATION</scope>
</reference>
<keyword evidence="7" id="KW-1185">Reference proteome</keyword>
<evidence type="ECO:0000313" key="6">
    <source>
        <dbReference type="EnsemblProtists" id="EOD37826"/>
    </source>
</evidence>
<evidence type="ECO:0000256" key="2">
    <source>
        <dbReference type="ARBA" id="ARBA00022857"/>
    </source>
</evidence>
<dbReference type="Proteomes" id="UP000013827">
    <property type="component" value="Unassembled WGS sequence"/>
</dbReference>
<keyword evidence="3" id="KW-0560">Oxidoreductase</keyword>
<evidence type="ECO:0000256" key="4">
    <source>
        <dbReference type="SAM" id="MobiDB-lite"/>
    </source>
</evidence>
<dbReference type="SUPFAM" id="SSF51430">
    <property type="entry name" value="NAD(P)-linked oxidoreductase"/>
    <property type="match status" value="1"/>
</dbReference>
<dbReference type="GeneID" id="17283096"/>
<evidence type="ECO:0000259" key="5">
    <source>
        <dbReference type="Pfam" id="PF00248"/>
    </source>
</evidence>
<dbReference type="InterPro" id="IPR023210">
    <property type="entry name" value="NADP_OxRdtase_dom"/>
</dbReference>
<dbReference type="RefSeq" id="XP_005790255.1">
    <property type="nucleotide sequence ID" value="XM_005790198.1"/>
</dbReference>
<dbReference type="HOGENOM" id="CLU_588557_0_0_1"/>
<evidence type="ECO:0000256" key="3">
    <source>
        <dbReference type="ARBA" id="ARBA00023002"/>
    </source>
</evidence>
<dbReference type="InterPro" id="IPR018170">
    <property type="entry name" value="Aldo/ket_reductase_CS"/>
</dbReference>
<name>A0A0D3KPZ1_EMIH1</name>
<proteinExistence type="inferred from homology"/>
<keyword evidence="2" id="KW-0521">NADP</keyword>
<dbReference type="PANTHER" id="PTHR43827">
    <property type="entry name" value="2,5-DIKETO-D-GLUCONIC ACID REDUCTASE"/>
    <property type="match status" value="1"/>
</dbReference>
<sequence length="465" mass="47517">MSGNGGSGDFIDEIIAAFIESDSEGTDGQQRLAPSAFLSAAASSAAASSALWPMVAAHATATIAGTTDAAPIAQAVQETGMMDASMTEVAQHPGCHASPAPMVIDNGPVEASRNASSCVSSASSSGIGAGVGGGGEGGDGGGGGGGGGSCSDSAAGGAADDIIPFEWIRCRCPLRAMIVPVTCLLLVSASAATATTATTAATAAALGGVAPLPAAAAALGGVPRVTIAPGVEMPTLNFGFEWNHRAALKLGVRGLDTALTYTDRQQAEVGAAVRESGIPREEIFVTSKIPCCPSEFTKSLCLLAKRNATENALHDLKVLGLSYVDLLLVHWPCSSFDETVKAYRALEPLVKSGKARAIGISNFNSSAVEALLPRVKVKPAVNQCGYSIGGHSEATQLWGRDDATRQTCRKHAVHDSAYPVALRWVLQRDVVAVTSSDKLSHISSDLAALEFALTDEEMEQLGKVR</sequence>
<accession>A0A0D3KPZ1</accession>
<reference evidence="7" key="1">
    <citation type="journal article" date="2013" name="Nature">
        <title>Pan genome of the phytoplankton Emiliania underpins its global distribution.</title>
        <authorList>
            <person name="Read B.A."/>
            <person name="Kegel J."/>
            <person name="Klute M.J."/>
            <person name="Kuo A."/>
            <person name="Lefebvre S.C."/>
            <person name="Maumus F."/>
            <person name="Mayer C."/>
            <person name="Miller J."/>
            <person name="Monier A."/>
            <person name="Salamov A."/>
            <person name="Young J."/>
            <person name="Aguilar M."/>
            <person name="Claverie J.M."/>
            <person name="Frickenhaus S."/>
            <person name="Gonzalez K."/>
            <person name="Herman E.K."/>
            <person name="Lin Y.C."/>
            <person name="Napier J."/>
            <person name="Ogata H."/>
            <person name="Sarno A.F."/>
            <person name="Shmutz J."/>
            <person name="Schroeder D."/>
            <person name="de Vargas C."/>
            <person name="Verret F."/>
            <person name="von Dassow P."/>
            <person name="Valentin K."/>
            <person name="Van de Peer Y."/>
            <person name="Wheeler G."/>
            <person name="Dacks J.B."/>
            <person name="Delwiche C.F."/>
            <person name="Dyhrman S.T."/>
            <person name="Glockner G."/>
            <person name="John U."/>
            <person name="Richards T."/>
            <person name="Worden A.Z."/>
            <person name="Zhang X."/>
            <person name="Grigoriev I.V."/>
            <person name="Allen A.E."/>
            <person name="Bidle K."/>
            <person name="Borodovsky M."/>
            <person name="Bowler C."/>
            <person name="Brownlee C."/>
            <person name="Cock J.M."/>
            <person name="Elias M."/>
            <person name="Gladyshev V.N."/>
            <person name="Groth M."/>
            <person name="Guda C."/>
            <person name="Hadaegh A."/>
            <person name="Iglesias-Rodriguez M.D."/>
            <person name="Jenkins J."/>
            <person name="Jones B.M."/>
            <person name="Lawson T."/>
            <person name="Leese F."/>
            <person name="Lindquist E."/>
            <person name="Lobanov A."/>
            <person name="Lomsadze A."/>
            <person name="Malik S.B."/>
            <person name="Marsh M.E."/>
            <person name="Mackinder L."/>
            <person name="Mock T."/>
            <person name="Mueller-Roeber B."/>
            <person name="Pagarete A."/>
            <person name="Parker M."/>
            <person name="Probert I."/>
            <person name="Quesneville H."/>
            <person name="Raines C."/>
            <person name="Rensing S.A."/>
            <person name="Riano-Pachon D.M."/>
            <person name="Richier S."/>
            <person name="Rokitta S."/>
            <person name="Shiraiwa Y."/>
            <person name="Soanes D.M."/>
            <person name="van der Giezen M."/>
            <person name="Wahlund T.M."/>
            <person name="Williams B."/>
            <person name="Wilson W."/>
            <person name="Wolfe G."/>
            <person name="Wurch L.L."/>
        </authorList>
    </citation>
    <scope>NUCLEOTIDE SEQUENCE</scope>
</reference>
<feature type="domain" description="NADP-dependent oxidoreductase" evidence="5">
    <location>
        <begin position="245"/>
        <end position="389"/>
    </location>
</feature>
<dbReference type="STRING" id="2903.R1FQB8"/>
<dbReference type="InterPro" id="IPR020471">
    <property type="entry name" value="AKR"/>
</dbReference>
<comment type="similarity">
    <text evidence="1">Belongs to the aldo/keto reductase family.</text>
</comment>
<dbReference type="Pfam" id="PF00248">
    <property type="entry name" value="Aldo_ket_red"/>
    <property type="match status" value="2"/>
</dbReference>
<dbReference type="PaxDb" id="2903-EOD37826"/>
<dbReference type="KEGG" id="ehx:EMIHUDRAFT_109621"/>
<dbReference type="PRINTS" id="PR00069">
    <property type="entry name" value="ALDKETRDTASE"/>
</dbReference>
<feature type="compositionally biased region" description="Gly residues" evidence="4">
    <location>
        <begin position="130"/>
        <end position="149"/>
    </location>
</feature>
<dbReference type="eggNOG" id="KOG1577">
    <property type="taxonomic scope" value="Eukaryota"/>
</dbReference>
<organism evidence="6 7">
    <name type="scientific">Emiliania huxleyi (strain CCMP1516)</name>
    <dbReference type="NCBI Taxonomy" id="280463"/>
    <lineage>
        <taxon>Eukaryota</taxon>
        <taxon>Haptista</taxon>
        <taxon>Haptophyta</taxon>
        <taxon>Prymnesiophyceae</taxon>
        <taxon>Isochrysidales</taxon>
        <taxon>Noelaerhabdaceae</taxon>
        <taxon>Emiliania</taxon>
    </lineage>
</organism>
<dbReference type="GO" id="GO:0016616">
    <property type="term" value="F:oxidoreductase activity, acting on the CH-OH group of donors, NAD or NADP as acceptor"/>
    <property type="evidence" value="ECO:0007669"/>
    <property type="project" value="UniProtKB-ARBA"/>
</dbReference>
<evidence type="ECO:0000313" key="7">
    <source>
        <dbReference type="Proteomes" id="UP000013827"/>
    </source>
</evidence>
<protein>
    <recommendedName>
        <fullName evidence="5">NADP-dependent oxidoreductase domain-containing protein</fullName>
    </recommendedName>
</protein>
<dbReference type="PANTHER" id="PTHR43827:SF3">
    <property type="entry name" value="NADP-DEPENDENT OXIDOREDUCTASE DOMAIN-CONTAINING PROTEIN"/>
    <property type="match status" value="1"/>
</dbReference>
<dbReference type="CDD" id="cd19071">
    <property type="entry name" value="AKR_AKR1-5-like"/>
    <property type="match status" value="1"/>
</dbReference>
<feature type="region of interest" description="Disordered" evidence="4">
    <location>
        <begin position="130"/>
        <end position="151"/>
    </location>
</feature>
<dbReference type="AlphaFoldDB" id="A0A0D3KPZ1"/>
<evidence type="ECO:0000256" key="1">
    <source>
        <dbReference type="ARBA" id="ARBA00007905"/>
    </source>
</evidence>
<dbReference type="PROSITE" id="PS00062">
    <property type="entry name" value="ALDOKETO_REDUCTASE_2"/>
    <property type="match status" value="1"/>
</dbReference>
<dbReference type="Gene3D" id="3.20.20.100">
    <property type="entry name" value="NADP-dependent oxidoreductase domain"/>
    <property type="match status" value="1"/>
</dbReference>